<sequence length="147" mass="16169">MKKPLITILLLFLAGCASELPPEQYDWHPCPQGEGIENAHWTGTASWYGTIYHGRKTASGAIYDKRALTAAHRTLPFGTSIHVTSLETGKSVALVVNDRGPYCEYVGSFFYPCKHERELDVSEAAAEVLGFKEAGLAEVEIAMLERP</sequence>
<feature type="domain" description="RlpA-like protein double-psi beta-barrel" evidence="3">
    <location>
        <begin position="42"/>
        <end position="141"/>
    </location>
</feature>
<dbReference type="Pfam" id="PF03330">
    <property type="entry name" value="DPBB_1"/>
    <property type="match status" value="1"/>
</dbReference>
<dbReference type="InterPro" id="IPR036908">
    <property type="entry name" value="RlpA-like_sf"/>
</dbReference>
<dbReference type="InterPro" id="IPR012997">
    <property type="entry name" value="RplA"/>
</dbReference>
<dbReference type="PANTHER" id="PTHR34183">
    <property type="entry name" value="ENDOLYTIC PEPTIDOGLYCAN TRANSGLYCOSYLASE RLPA"/>
    <property type="match status" value="1"/>
</dbReference>
<dbReference type="NCBIfam" id="TIGR00413">
    <property type="entry name" value="rlpA"/>
    <property type="match status" value="1"/>
</dbReference>
<reference evidence="4" key="1">
    <citation type="journal article" date="2015" name="Nature">
        <title>Complex archaea that bridge the gap between prokaryotes and eukaryotes.</title>
        <authorList>
            <person name="Spang A."/>
            <person name="Saw J.H."/>
            <person name="Jorgensen S.L."/>
            <person name="Zaremba-Niedzwiedzka K."/>
            <person name="Martijn J."/>
            <person name="Lind A.E."/>
            <person name="van Eijk R."/>
            <person name="Schleper C."/>
            <person name="Guy L."/>
            <person name="Ettema T.J."/>
        </authorList>
    </citation>
    <scope>NUCLEOTIDE SEQUENCE</scope>
</reference>
<dbReference type="HAMAP" id="MF_02071">
    <property type="entry name" value="RlpA"/>
    <property type="match status" value="1"/>
</dbReference>
<dbReference type="CDD" id="cd22268">
    <property type="entry name" value="DPBB_RlpA-like"/>
    <property type="match status" value="1"/>
</dbReference>
<dbReference type="InterPro" id="IPR009009">
    <property type="entry name" value="RlpA-like_DPBB"/>
</dbReference>
<accession>A0A0F8XV90</accession>
<evidence type="ECO:0000256" key="1">
    <source>
        <dbReference type="ARBA" id="ARBA00023239"/>
    </source>
</evidence>
<comment type="caution">
    <text evidence="4">The sequence shown here is derived from an EMBL/GenBank/DDBJ whole genome shotgun (WGS) entry which is preliminary data.</text>
</comment>
<organism evidence="4">
    <name type="scientific">marine sediment metagenome</name>
    <dbReference type="NCBI Taxonomy" id="412755"/>
    <lineage>
        <taxon>unclassified sequences</taxon>
        <taxon>metagenomes</taxon>
        <taxon>ecological metagenomes</taxon>
    </lineage>
</organism>
<dbReference type="EMBL" id="LAZR01056982">
    <property type="protein sequence ID" value="KKK73017.1"/>
    <property type="molecule type" value="Genomic_DNA"/>
</dbReference>
<keyword evidence="2" id="KW-0961">Cell wall biogenesis/degradation</keyword>
<proteinExistence type="inferred from homology"/>
<evidence type="ECO:0000256" key="2">
    <source>
        <dbReference type="ARBA" id="ARBA00023316"/>
    </source>
</evidence>
<dbReference type="InterPro" id="IPR034718">
    <property type="entry name" value="RlpA"/>
</dbReference>
<dbReference type="GO" id="GO:0016829">
    <property type="term" value="F:lyase activity"/>
    <property type="evidence" value="ECO:0007669"/>
    <property type="project" value="UniProtKB-KW"/>
</dbReference>
<gene>
    <name evidence="4" type="ORF">LCGC14_2898100</name>
</gene>
<dbReference type="AlphaFoldDB" id="A0A0F8XV90"/>
<name>A0A0F8XV90_9ZZZZ</name>
<dbReference type="SUPFAM" id="SSF50685">
    <property type="entry name" value="Barwin-like endoglucanases"/>
    <property type="match status" value="1"/>
</dbReference>
<evidence type="ECO:0000313" key="4">
    <source>
        <dbReference type="EMBL" id="KKK73017.1"/>
    </source>
</evidence>
<dbReference type="PANTHER" id="PTHR34183:SF1">
    <property type="entry name" value="ENDOLYTIC PEPTIDOGLYCAN TRANSGLYCOSYLASE RLPA"/>
    <property type="match status" value="1"/>
</dbReference>
<dbReference type="Gene3D" id="2.40.40.10">
    <property type="entry name" value="RlpA-like domain"/>
    <property type="match status" value="1"/>
</dbReference>
<keyword evidence="1" id="KW-0456">Lyase</keyword>
<protein>
    <recommendedName>
        <fullName evidence="3">RlpA-like protein double-psi beta-barrel domain-containing protein</fullName>
    </recommendedName>
</protein>
<dbReference type="GO" id="GO:0071555">
    <property type="term" value="P:cell wall organization"/>
    <property type="evidence" value="ECO:0007669"/>
    <property type="project" value="UniProtKB-KW"/>
</dbReference>
<dbReference type="PROSITE" id="PS51257">
    <property type="entry name" value="PROKAR_LIPOPROTEIN"/>
    <property type="match status" value="1"/>
</dbReference>
<evidence type="ECO:0000259" key="3">
    <source>
        <dbReference type="Pfam" id="PF03330"/>
    </source>
</evidence>